<organism evidence="1">
    <name type="scientific">Anguilla anguilla</name>
    <name type="common">European freshwater eel</name>
    <name type="synonym">Muraena anguilla</name>
    <dbReference type="NCBI Taxonomy" id="7936"/>
    <lineage>
        <taxon>Eukaryota</taxon>
        <taxon>Metazoa</taxon>
        <taxon>Chordata</taxon>
        <taxon>Craniata</taxon>
        <taxon>Vertebrata</taxon>
        <taxon>Euteleostomi</taxon>
        <taxon>Actinopterygii</taxon>
        <taxon>Neopterygii</taxon>
        <taxon>Teleostei</taxon>
        <taxon>Anguilliformes</taxon>
        <taxon>Anguillidae</taxon>
        <taxon>Anguilla</taxon>
    </lineage>
</organism>
<dbReference type="EMBL" id="GBXM01041453">
    <property type="protein sequence ID" value="JAH67124.1"/>
    <property type="molecule type" value="Transcribed_RNA"/>
</dbReference>
<reference evidence="1" key="2">
    <citation type="journal article" date="2015" name="Fish Shellfish Immunol.">
        <title>Early steps in the European eel (Anguilla anguilla)-Vibrio vulnificus interaction in the gills: Role of the RtxA13 toxin.</title>
        <authorList>
            <person name="Callol A."/>
            <person name="Pajuelo D."/>
            <person name="Ebbesson L."/>
            <person name="Teles M."/>
            <person name="MacKenzie S."/>
            <person name="Amaro C."/>
        </authorList>
    </citation>
    <scope>NUCLEOTIDE SEQUENCE</scope>
</reference>
<reference evidence="1" key="1">
    <citation type="submission" date="2014-11" db="EMBL/GenBank/DDBJ databases">
        <authorList>
            <person name="Amaro Gonzalez C."/>
        </authorList>
    </citation>
    <scope>NUCLEOTIDE SEQUENCE</scope>
</reference>
<evidence type="ECO:0000313" key="1">
    <source>
        <dbReference type="EMBL" id="JAH67124.1"/>
    </source>
</evidence>
<sequence>MTVFGLKTFCYDIQKELAKLKTQFSSAFDWSSTIPISSLCQFVVA</sequence>
<protein>
    <submittedName>
        <fullName evidence="1">Uncharacterized protein</fullName>
    </submittedName>
</protein>
<dbReference type="AlphaFoldDB" id="A0A0E9UMP1"/>
<name>A0A0E9UMP1_ANGAN</name>
<proteinExistence type="predicted"/>
<accession>A0A0E9UMP1</accession>